<name>A0A291GYT8_9MICO</name>
<dbReference type="SUPFAM" id="SSF48208">
    <property type="entry name" value="Six-hairpin glycosidases"/>
    <property type="match status" value="1"/>
</dbReference>
<dbReference type="InterPro" id="IPR008928">
    <property type="entry name" value="6-hairpin_glycosidase_sf"/>
</dbReference>
<evidence type="ECO:0000313" key="3">
    <source>
        <dbReference type="Proteomes" id="UP000217889"/>
    </source>
</evidence>
<accession>A0A291GYT8</accession>
<feature type="compositionally biased region" description="Low complexity" evidence="1">
    <location>
        <begin position="9"/>
        <end position="23"/>
    </location>
</feature>
<dbReference type="PANTHER" id="PTHR31616:SF0">
    <property type="entry name" value="GLUCAN 1,4-ALPHA-GLUCOSIDASE"/>
    <property type="match status" value="1"/>
</dbReference>
<keyword evidence="3" id="KW-1185">Reference proteome</keyword>
<dbReference type="OrthoDB" id="3806982at2"/>
<dbReference type="AlphaFoldDB" id="A0A291GYT8"/>
<evidence type="ECO:0000256" key="1">
    <source>
        <dbReference type="SAM" id="MobiDB-lite"/>
    </source>
</evidence>
<dbReference type="KEGG" id="bgg:CFK41_11775"/>
<proteinExistence type="predicted"/>
<sequence>MDRRGQQVPAPGAAATRAEAPAPATALSTRRQLLLGTGALGALAAVGAGSVAGRRLSSGPVDPRTEISLWSQTVAYDATGSRTLVSGDAAPLELDPDSRWAAELAASSPVRERAAAFRDGTEQWRARLDERLQCGTTGDSPATTAQLGSLAATALLDLWVLSDALPAPVAGWSAPWRYVWPRDAAFGAVALSRIGHREQAISVLEHLGTLQGRDGWFEARYVPGTDRAPDRRPRQFDGTGLLLWACDEVVQDLEGPAATGALERLSPLITRSLSALHGSTSAGTCLPPVSPDYWEVRERSVTLGIMAAALAGLRAGARLTGSLEARRAAEAFALLLEGTFGATGYQRYRSGGGADSALALLAATGGADLATAERLLPLRESLARPGGGIAPGAAWREDGVSWTPSTSLLGLALARAGETGAALEVLSWLAEHRTEAGSLPEKVLFDGRPAEVAPLAWTAANVLLTLDTLARG</sequence>
<dbReference type="PANTHER" id="PTHR31616">
    <property type="entry name" value="TREHALASE"/>
    <property type="match status" value="1"/>
</dbReference>
<feature type="region of interest" description="Disordered" evidence="1">
    <location>
        <begin position="1"/>
        <end position="23"/>
    </location>
</feature>
<organism evidence="2 3">
    <name type="scientific">Brachybacterium ginsengisoli</name>
    <dbReference type="NCBI Taxonomy" id="1331682"/>
    <lineage>
        <taxon>Bacteria</taxon>
        <taxon>Bacillati</taxon>
        <taxon>Actinomycetota</taxon>
        <taxon>Actinomycetes</taxon>
        <taxon>Micrococcales</taxon>
        <taxon>Dermabacteraceae</taxon>
        <taxon>Brachybacterium</taxon>
    </lineage>
</organism>
<dbReference type="EMBL" id="CP023564">
    <property type="protein sequence ID" value="ATG55370.1"/>
    <property type="molecule type" value="Genomic_DNA"/>
</dbReference>
<reference evidence="2 3" key="1">
    <citation type="journal article" date="2014" name="Int. J. Syst. Evol. Microbiol.">
        <title>Brachybacterium ginsengisoli sp. nov., isolated from soil of a ginseng field.</title>
        <authorList>
            <person name="Hoang V.A."/>
            <person name="Kim Y.J."/>
            <person name="Nguyen N.L."/>
            <person name="Yang D.C."/>
        </authorList>
    </citation>
    <scope>NUCLEOTIDE SEQUENCE [LARGE SCALE GENOMIC DNA]</scope>
    <source>
        <strain evidence="2 3">DCY80</strain>
    </source>
</reference>
<dbReference type="InterPro" id="IPR012341">
    <property type="entry name" value="6hp_glycosidase-like_sf"/>
</dbReference>
<protein>
    <recommendedName>
        <fullName evidence="4">Glycoside hydrolase family 15</fullName>
    </recommendedName>
</protein>
<evidence type="ECO:0008006" key="4">
    <source>
        <dbReference type="Google" id="ProtNLM"/>
    </source>
</evidence>
<dbReference type="GO" id="GO:0004553">
    <property type="term" value="F:hydrolase activity, hydrolyzing O-glycosyl compounds"/>
    <property type="evidence" value="ECO:0007669"/>
    <property type="project" value="TreeGrafter"/>
</dbReference>
<evidence type="ECO:0000313" key="2">
    <source>
        <dbReference type="EMBL" id="ATG55370.1"/>
    </source>
</evidence>
<dbReference type="RefSeq" id="WP_096799832.1">
    <property type="nucleotide sequence ID" value="NZ_CP023564.1"/>
</dbReference>
<dbReference type="Proteomes" id="UP000217889">
    <property type="component" value="Chromosome"/>
</dbReference>
<gene>
    <name evidence="2" type="ORF">CFK41_11775</name>
</gene>
<dbReference type="Gene3D" id="1.50.10.10">
    <property type="match status" value="2"/>
</dbReference>
<dbReference type="GO" id="GO:0005975">
    <property type="term" value="P:carbohydrate metabolic process"/>
    <property type="evidence" value="ECO:0007669"/>
    <property type="project" value="InterPro"/>
</dbReference>